<feature type="compositionally biased region" description="Polar residues" evidence="1">
    <location>
        <begin position="58"/>
        <end position="68"/>
    </location>
</feature>
<protein>
    <recommendedName>
        <fullName evidence="4">Transcription factor domain-containing protein</fullName>
    </recommendedName>
</protein>
<keyword evidence="3" id="KW-1185">Reference proteome</keyword>
<dbReference type="AlphaFoldDB" id="A0A8K0VZ15"/>
<feature type="region of interest" description="Disordered" evidence="1">
    <location>
        <begin position="53"/>
        <end position="84"/>
    </location>
</feature>
<evidence type="ECO:0000313" key="2">
    <source>
        <dbReference type="EMBL" id="KAH7088523.1"/>
    </source>
</evidence>
<sequence>MSDSLDLQAGNRKSSGAQTKCPTHFMFIDSSNGGVNAKPDRVVRSFVMKSARNKKSWSTRPKCANTQSHIDKDKRHRKSSRKDSVIELSSLTDVSSQRKCDTTTPVPLECQFVASPDSSRSGSIFSRKSSKWTCESPLSSFASPSTEHWGVGNVFDLSKPRQVQCPSQETFNPSGLGPFDCLVVTLDTRAQRLLHQFVQAASTRLIPLDICRSSENAALSWVSACLQSPIGSPFIYAALTSSCRGAQLNPDTYKWRAMSEINGLLSNSRTNTNDVTIAAVLILLAIEEADLANPKRTGYDRRCSIMVNEAHYNGLKTMIKQRGGLSALGDNKCLQVCLLMHSIAQSITTFKQPYAILADANGHIEDYCYYTNRSPHEFANILQPFRELAIDRVLLKIIFAVTAFTADLASWYDTGTCTMDALDLQKHASLLMYRLLAWYQHNNHERMTGASPMDYLNQSICLAVLIFLVNATEPNAAAFGHRLSKAVSKLRYSLERTPMVAWRNARHVYLWVLTMGALGASSLRERIRRSDTAPQLKYFEQHIKSILLHECPEQPMSMEQLLNTLSTCLWIPSLFDNRLKSLWLSMGLCGYWPVDCEDASSSDGEHAVDEEYALGKSTTMRFFTVDTSVSRRPSSLG</sequence>
<organism evidence="2 3">
    <name type="scientific">Paraphoma chrysanthemicola</name>
    <dbReference type="NCBI Taxonomy" id="798071"/>
    <lineage>
        <taxon>Eukaryota</taxon>
        <taxon>Fungi</taxon>
        <taxon>Dikarya</taxon>
        <taxon>Ascomycota</taxon>
        <taxon>Pezizomycotina</taxon>
        <taxon>Dothideomycetes</taxon>
        <taxon>Pleosporomycetidae</taxon>
        <taxon>Pleosporales</taxon>
        <taxon>Pleosporineae</taxon>
        <taxon>Phaeosphaeriaceae</taxon>
        <taxon>Paraphoma</taxon>
    </lineage>
</organism>
<evidence type="ECO:0008006" key="4">
    <source>
        <dbReference type="Google" id="ProtNLM"/>
    </source>
</evidence>
<comment type="caution">
    <text evidence="2">The sequence shown here is derived from an EMBL/GenBank/DDBJ whole genome shotgun (WGS) entry which is preliminary data.</text>
</comment>
<dbReference type="Proteomes" id="UP000813461">
    <property type="component" value="Unassembled WGS sequence"/>
</dbReference>
<evidence type="ECO:0000313" key="3">
    <source>
        <dbReference type="Proteomes" id="UP000813461"/>
    </source>
</evidence>
<dbReference type="PANTHER" id="PTHR37540">
    <property type="entry name" value="TRANSCRIPTION FACTOR (ACR-2), PUTATIVE-RELATED-RELATED"/>
    <property type="match status" value="1"/>
</dbReference>
<dbReference type="PANTHER" id="PTHR37540:SF5">
    <property type="entry name" value="TRANSCRIPTION FACTOR DOMAIN-CONTAINING PROTEIN"/>
    <property type="match status" value="1"/>
</dbReference>
<proteinExistence type="predicted"/>
<evidence type="ECO:0000256" key="1">
    <source>
        <dbReference type="SAM" id="MobiDB-lite"/>
    </source>
</evidence>
<gene>
    <name evidence="2" type="ORF">FB567DRAFT_620959</name>
</gene>
<dbReference type="OrthoDB" id="5386330at2759"/>
<reference evidence="2" key="1">
    <citation type="journal article" date="2021" name="Nat. Commun.">
        <title>Genetic determinants of endophytism in the Arabidopsis root mycobiome.</title>
        <authorList>
            <person name="Mesny F."/>
            <person name="Miyauchi S."/>
            <person name="Thiergart T."/>
            <person name="Pickel B."/>
            <person name="Atanasova L."/>
            <person name="Karlsson M."/>
            <person name="Huettel B."/>
            <person name="Barry K.W."/>
            <person name="Haridas S."/>
            <person name="Chen C."/>
            <person name="Bauer D."/>
            <person name="Andreopoulos W."/>
            <person name="Pangilinan J."/>
            <person name="LaButti K."/>
            <person name="Riley R."/>
            <person name="Lipzen A."/>
            <person name="Clum A."/>
            <person name="Drula E."/>
            <person name="Henrissat B."/>
            <person name="Kohler A."/>
            <person name="Grigoriev I.V."/>
            <person name="Martin F.M."/>
            <person name="Hacquard S."/>
        </authorList>
    </citation>
    <scope>NUCLEOTIDE SEQUENCE</scope>
    <source>
        <strain evidence="2">MPI-SDFR-AT-0120</strain>
    </source>
</reference>
<dbReference type="EMBL" id="JAGMVJ010000008">
    <property type="protein sequence ID" value="KAH7088523.1"/>
    <property type="molecule type" value="Genomic_DNA"/>
</dbReference>
<name>A0A8K0VZ15_9PLEO</name>
<accession>A0A8K0VZ15</accession>